<dbReference type="PANTHER" id="PTHR47031">
    <property type="entry name" value="SAP DNA-BINDING DOMAIN-CONTAINING PROTEIN"/>
    <property type="match status" value="1"/>
</dbReference>
<feature type="domain" description="RRM" evidence="3">
    <location>
        <begin position="329"/>
        <end position="404"/>
    </location>
</feature>
<gene>
    <name evidence="5" type="ORF">BGZ99_001524</name>
</gene>
<dbReference type="InterPro" id="IPR003034">
    <property type="entry name" value="SAP_dom"/>
</dbReference>
<dbReference type="GO" id="GO:0003723">
    <property type="term" value="F:RNA binding"/>
    <property type="evidence" value="ECO:0007669"/>
    <property type="project" value="UniProtKB-UniRule"/>
</dbReference>
<feature type="compositionally biased region" description="Basic and acidic residues" evidence="2">
    <location>
        <begin position="307"/>
        <end position="316"/>
    </location>
</feature>
<evidence type="ECO:0008006" key="7">
    <source>
        <dbReference type="Google" id="ProtNLM"/>
    </source>
</evidence>
<feature type="compositionally biased region" description="Basic and acidic residues" evidence="2">
    <location>
        <begin position="276"/>
        <end position="288"/>
    </location>
</feature>
<feature type="domain" description="SAP" evidence="4">
    <location>
        <begin position="4"/>
        <end position="38"/>
    </location>
</feature>
<feature type="region of interest" description="Disordered" evidence="2">
    <location>
        <begin position="38"/>
        <end position="84"/>
    </location>
</feature>
<accession>A0A9P6UJ23</accession>
<evidence type="ECO:0000259" key="3">
    <source>
        <dbReference type="PROSITE" id="PS50102"/>
    </source>
</evidence>
<proteinExistence type="predicted"/>
<dbReference type="Pfam" id="PF00076">
    <property type="entry name" value="RRM_1"/>
    <property type="match status" value="1"/>
</dbReference>
<feature type="compositionally biased region" description="Polar residues" evidence="2">
    <location>
        <begin position="72"/>
        <end position="82"/>
    </location>
</feature>
<sequence length="521" mass="55768">MIDANALKVTELKAELTARGLSTKGLKKELVARLEDALASDGTTNAPAESTSEPDVAPKEVASKVEVPAEPVTQSTPTTTESEAQEIVKISQPMAESVVAADEAGIVMAAVPEPAMPEEVKSTSHTALEPVTGTPSLSQEGLIDTVVTSSSGITSKSSLPNESKKRSLDSDGSSNQQDSTFTSSSTAKESPAKRLKAIEINREQSDKIAAAAKQSVEADTRRRSAAPSPSPAPGRAITTTSVPDITPVSEEGSTATLSAPSSPNDDRKTGAAAAGRRFDARSMMERQIKLAALDRQPDANAKSTPAETKESPHKDTVAPTTPLPSDTTRSLTITNFVRPLTVNQVKRMLSEFGEIEALWMDSIRTHCYVTFKEQEAAEKAYTQVKGQVFPKETGKPLEPYFITSEAATRSIEAAEEAQKSGKRPVIYTGQESLTTVPKLGTSIGIRSDDIEGMYFWHLFFIRDKVQEAQVVQPNELFKLTKTQPALYYKPAKEPPTTDTDATAASEIDRMLPSSSAAIEAN</sequence>
<dbReference type="CDD" id="cd12432">
    <property type="entry name" value="RRM_ACINU"/>
    <property type="match status" value="1"/>
</dbReference>
<comment type="caution">
    <text evidence="5">The sequence shown here is derived from an EMBL/GenBank/DDBJ whole genome shotgun (WGS) entry which is preliminary data.</text>
</comment>
<feature type="compositionally biased region" description="Low complexity" evidence="2">
    <location>
        <begin position="145"/>
        <end position="158"/>
    </location>
</feature>
<reference evidence="5" key="1">
    <citation type="journal article" date="2020" name="Fungal Divers.">
        <title>Resolving the Mortierellaceae phylogeny through synthesis of multi-gene phylogenetics and phylogenomics.</title>
        <authorList>
            <person name="Vandepol N."/>
            <person name="Liber J."/>
            <person name="Desiro A."/>
            <person name="Na H."/>
            <person name="Kennedy M."/>
            <person name="Barry K."/>
            <person name="Grigoriev I.V."/>
            <person name="Miller A.N."/>
            <person name="O'Donnell K."/>
            <person name="Stajich J.E."/>
            <person name="Bonito G."/>
        </authorList>
    </citation>
    <scope>NUCLEOTIDE SEQUENCE</scope>
    <source>
        <strain evidence="5">REB-010B</strain>
    </source>
</reference>
<name>A0A9P6UJ23_9FUNG</name>
<evidence type="ECO:0000256" key="2">
    <source>
        <dbReference type="SAM" id="MobiDB-lite"/>
    </source>
</evidence>
<evidence type="ECO:0000256" key="1">
    <source>
        <dbReference type="PROSITE-ProRule" id="PRU00176"/>
    </source>
</evidence>
<keyword evidence="1" id="KW-0694">RNA-binding</keyword>
<dbReference type="AlphaFoldDB" id="A0A9P6UJ23"/>
<dbReference type="OrthoDB" id="5348404at2759"/>
<dbReference type="InterPro" id="IPR034257">
    <property type="entry name" value="Acinus_RRM"/>
</dbReference>
<dbReference type="PROSITE" id="PS50800">
    <property type="entry name" value="SAP"/>
    <property type="match status" value="1"/>
</dbReference>
<keyword evidence="6" id="KW-1185">Reference proteome</keyword>
<feature type="compositionally biased region" description="Low complexity" evidence="2">
    <location>
        <begin position="494"/>
        <end position="504"/>
    </location>
</feature>
<dbReference type="SMART" id="SM00513">
    <property type="entry name" value="SAP"/>
    <property type="match status" value="1"/>
</dbReference>
<dbReference type="SUPFAM" id="SSF54928">
    <property type="entry name" value="RNA-binding domain, RBD"/>
    <property type="match status" value="1"/>
</dbReference>
<feature type="compositionally biased region" description="Basic and acidic residues" evidence="2">
    <location>
        <begin position="190"/>
        <end position="206"/>
    </location>
</feature>
<dbReference type="Pfam" id="PF02037">
    <property type="entry name" value="SAP"/>
    <property type="match status" value="1"/>
</dbReference>
<dbReference type="InterPro" id="IPR012677">
    <property type="entry name" value="Nucleotide-bd_a/b_plait_sf"/>
</dbReference>
<protein>
    <recommendedName>
        <fullName evidence="7">SAP domain-containing protein</fullName>
    </recommendedName>
</protein>
<dbReference type="SUPFAM" id="SSF68906">
    <property type="entry name" value="SAP domain"/>
    <property type="match status" value="1"/>
</dbReference>
<dbReference type="InterPro" id="IPR000504">
    <property type="entry name" value="RRM_dom"/>
</dbReference>
<dbReference type="EMBL" id="JAAAIP010001399">
    <property type="protein sequence ID" value="KAG0307126.1"/>
    <property type="molecule type" value="Genomic_DNA"/>
</dbReference>
<dbReference type="PANTHER" id="PTHR47031:SF3">
    <property type="entry name" value="SAP DOMAIN-CONTAINING PROTEIN"/>
    <property type="match status" value="1"/>
</dbReference>
<feature type="compositionally biased region" description="Polar residues" evidence="2">
    <location>
        <begin position="170"/>
        <end position="188"/>
    </location>
</feature>
<evidence type="ECO:0000313" key="6">
    <source>
        <dbReference type="Proteomes" id="UP000738325"/>
    </source>
</evidence>
<feature type="compositionally biased region" description="Polar residues" evidence="2">
    <location>
        <begin position="512"/>
        <end position="521"/>
    </location>
</feature>
<evidence type="ECO:0000313" key="5">
    <source>
        <dbReference type="EMBL" id="KAG0307126.1"/>
    </source>
</evidence>
<dbReference type="Gene3D" id="3.30.70.330">
    <property type="match status" value="1"/>
</dbReference>
<dbReference type="Proteomes" id="UP000738325">
    <property type="component" value="Unassembled WGS sequence"/>
</dbReference>
<dbReference type="Gene3D" id="1.10.720.30">
    <property type="entry name" value="SAP domain"/>
    <property type="match status" value="1"/>
</dbReference>
<evidence type="ECO:0000259" key="4">
    <source>
        <dbReference type="PROSITE" id="PS50800"/>
    </source>
</evidence>
<feature type="compositionally biased region" description="Polar residues" evidence="2">
    <location>
        <begin position="251"/>
        <end position="263"/>
    </location>
</feature>
<dbReference type="InterPro" id="IPR035979">
    <property type="entry name" value="RBD_domain_sf"/>
</dbReference>
<dbReference type="PROSITE" id="PS50102">
    <property type="entry name" value="RRM"/>
    <property type="match status" value="1"/>
</dbReference>
<organism evidence="5 6">
    <name type="scientific">Dissophora globulifera</name>
    <dbReference type="NCBI Taxonomy" id="979702"/>
    <lineage>
        <taxon>Eukaryota</taxon>
        <taxon>Fungi</taxon>
        <taxon>Fungi incertae sedis</taxon>
        <taxon>Mucoromycota</taxon>
        <taxon>Mortierellomycotina</taxon>
        <taxon>Mortierellomycetes</taxon>
        <taxon>Mortierellales</taxon>
        <taxon>Mortierellaceae</taxon>
        <taxon>Dissophora</taxon>
    </lineage>
</organism>
<feature type="compositionally biased region" description="Polar residues" evidence="2">
    <location>
        <begin position="41"/>
        <end position="53"/>
    </location>
</feature>
<dbReference type="InterPro" id="IPR036361">
    <property type="entry name" value="SAP_dom_sf"/>
</dbReference>
<feature type="region of interest" description="Disordered" evidence="2">
    <location>
        <begin position="489"/>
        <end position="521"/>
    </location>
</feature>
<feature type="region of interest" description="Disordered" evidence="2">
    <location>
        <begin position="116"/>
        <end position="327"/>
    </location>
</feature>